<dbReference type="Pfam" id="PF01717">
    <property type="entry name" value="Meth_synt_2"/>
    <property type="match status" value="1"/>
</dbReference>
<feature type="domain" description="Cobalamin-independent methionine synthase MetE C-terminal/archaeal" evidence="1">
    <location>
        <begin position="17"/>
        <end position="320"/>
    </location>
</feature>
<reference evidence="2 3" key="1">
    <citation type="submission" date="2021-07" db="EMBL/GenBank/DDBJ databases">
        <title>Actinomadura sp. PM05-2 isolated from lichen.</title>
        <authorList>
            <person name="Somphong A."/>
            <person name="Phongsopitanun W."/>
            <person name="Tanasupawat S."/>
            <person name="Peongsungnone V."/>
        </authorList>
    </citation>
    <scope>NUCLEOTIDE SEQUENCE [LARGE SCALE GENOMIC DNA]</scope>
    <source>
        <strain evidence="2 3">PM05-2</strain>
    </source>
</reference>
<dbReference type="SUPFAM" id="SSF51726">
    <property type="entry name" value="UROD/MetE-like"/>
    <property type="match status" value="1"/>
</dbReference>
<dbReference type="InterPro" id="IPR038071">
    <property type="entry name" value="UROD/MetE-like_sf"/>
</dbReference>
<evidence type="ECO:0000313" key="3">
    <source>
        <dbReference type="Proteomes" id="UP000774570"/>
    </source>
</evidence>
<gene>
    <name evidence="2" type="ORF">K1Y72_02450</name>
</gene>
<organism evidence="2 3">
    <name type="scientific">Actinomadura parmotrematis</name>
    <dbReference type="NCBI Taxonomy" id="2864039"/>
    <lineage>
        <taxon>Bacteria</taxon>
        <taxon>Bacillati</taxon>
        <taxon>Actinomycetota</taxon>
        <taxon>Actinomycetes</taxon>
        <taxon>Streptosporangiales</taxon>
        <taxon>Thermomonosporaceae</taxon>
        <taxon>Actinomadura</taxon>
    </lineage>
</organism>
<dbReference type="Proteomes" id="UP000774570">
    <property type="component" value="Unassembled WGS sequence"/>
</dbReference>
<accession>A0ABS7FLJ2</accession>
<dbReference type="EMBL" id="JAIBOA010000001">
    <property type="protein sequence ID" value="MBW8481214.1"/>
    <property type="molecule type" value="Genomic_DNA"/>
</dbReference>
<proteinExistence type="predicted"/>
<sequence>MADTFKYRIDHHGSLVRPAEVLAARERHAAGTLDDAGLRAVEDEAIAEAVRLQRKLRTSVVTDGDFRSEDFRSAVFESVAGFRRTGALDPYGRAVWVAAGELKAGGPIVADSVAGLAGLTSMAAPKASLPAPSYLAATCFDPAVTGPFYKDPVALGEALAGILREEIELLVARGVRLIQLNNPRYGSYLSGRDGQPLTLDEAIAIDAAAVRVADRPEGVRIGLCPTHRAPAEVDAGAAERLFGDLPVDRWVLPYDRGAAGETALLRAVPADRDAALGIVDPRSAELEDVDTIMDRMDAAAELKDVQDIAVTPSGGFADRADGNALGPDEQRRKLIHVETIARMCWGNEL</sequence>
<keyword evidence="3" id="KW-1185">Reference proteome</keyword>
<dbReference type="Gene3D" id="3.20.20.210">
    <property type="match status" value="1"/>
</dbReference>
<comment type="caution">
    <text evidence="2">The sequence shown here is derived from an EMBL/GenBank/DDBJ whole genome shotgun (WGS) entry which is preliminary data.</text>
</comment>
<evidence type="ECO:0000259" key="1">
    <source>
        <dbReference type="Pfam" id="PF01717"/>
    </source>
</evidence>
<evidence type="ECO:0000313" key="2">
    <source>
        <dbReference type="EMBL" id="MBW8481214.1"/>
    </source>
</evidence>
<name>A0ABS7FLJ2_9ACTN</name>
<dbReference type="RefSeq" id="WP_220162731.1">
    <property type="nucleotide sequence ID" value="NZ_JAIBOA010000001.1"/>
</dbReference>
<dbReference type="PANTHER" id="PTHR43844">
    <property type="entry name" value="METHIONINE SYNTHASE"/>
    <property type="match status" value="1"/>
</dbReference>
<dbReference type="InterPro" id="IPR002629">
    <property type="entry name" value="Met_Synth_C/arc"/>
</dbReference>
<protein>
    <recommendedName>
        <fullName evidence="1">Cobalamin-independent methionine synthase MetE C-terminal/archaeal domain-containing protein</fullName>
    </recommendedName>
</protein>
<dbReference type="PANTHER" id="PTHR43844:SF2">
    <property type="entry name" value="SYNTHASE, VITAMIN-B12 INDEPENDENT, PUTATIVE (AFU_ORTHOLOGUE AFUA_3G12060)-RELATED"/>
    <property type="match status" value="1"/>
</dbReference>